<reference evidence="1" key="1">
    <citation type="submission" date="2021-02" db="EMBL/GenBank/DDBJ databases">
        <authorList>
            <consortium name="DOE Joint Genome Institute"/>
            <person name="Ahrendt S."/>
            <person name="Looney B.P."/>
            <person name="Miyauchi S."/>
            <person name="Morin E."/>
            <person name="Drula E."/>
            <person name="Courty P.E."/>
            <person name="Chicoki N."/>
            <person name="Fauchery L."/>
            <person name="Kohler A."/>
            <person name="Kuo A."/>
            <person name="Labutti K."/>
            <person name="Pangilinan J."/>
            <person name="Lipzen A."/>
            <person name="Riley R."/>
            <person name="Andreopoulos W."/>
            <person name="He G."/>
            <person name="Johnson J."/>
            <person name="Barry K.W."/>
            <person name="Grigoriev I.V."/>
            <person name="Nagy L."/>
            <person name="Hibbett D."/>
            <person name="Henrissat B."/>
            <person name="Matheny P.B."/>
            <person name="Labbe J."/>
            <person name="Martin F."/>
        </authorList>
    </citation>
    <scope>NUCLEOTIDE SEQUENCE</scope>
    <source>
        <strain evidence="1">FP105234-sp</strain>
    </source>
</reference>
<organism evidence="1 2">
    <name type="scientific">Auriscalpium vulgare</name>
    <dbReference type="NCBI Taxonomy" id="40419"/>
    <lineage>
        <taxon>Eukaryota</taxon>
        <taxon>Fungi</taxon>
        <taxon>Dikarya</taxon>
        <taxon>Basidiomycota</taxon>
        <taxon>Agaricomycotina</taxon>
        <taxon>Agaricomycetes</taxon>
        <taxon>Russulales</taxon>
        <taxon>Auriscalpiaceae</taxon>
        <taxon>Auriscalpium</taxon>
    </lineage>
</organism>
<comment type="caution">
    <text evidence="1">The sequence shown here is derived from an EMBL/GenBank/DDBJ whole genome shotgun (WGS) entry which is preliminary data.</text>
</comment>
<dbReference type="EMBL" id="MU276080">
    <property type="protein sequence ID" value="KAI0042172.1"/>
    <property type="molecule type" value="Genomic_DNA"/>
</dbReference>
<reference evidence="1" key="2">
    <citation type="journal article" date="2022" name="New Phytol.">
        <title>Evolutionary transition to the ectomycorrhizal habit in the genomes of a hyperdiverse lineage of mushroom-forming fungi.</title>
        <authorList>
            <person name="Looney B."/>
            <person name="Miyauchi S."/>
            <person name="Morin E."/>
            <person name="Drula E."/>
            <person name="Courty P.E."/>
            <person name="Kohler A."/>
            <person name="Kuo A."/>
            <person name="LaButti K."/>
            <person name="Pangilinan J."/>
            <person name="Lipzen A."/>
            <person name="Riley R."/>
            <person name="Andreopoulos W."/>
            <person name="He G."/>
            <person name="Johnson J."/>
            <person name="Nolan M."/>
            <person name="Tritt A."/>
            <person name="Barry K.W."/>
            <person name="Grigoriev I.V."/>
            <person name="Nagy L.G."/>
            <person name="Hibbett D."/>
            <person name="Henrissat B."/>
            <person name="Matheny P.B."/>
            <person name="Labbe J."/>
            <person name="Martin F.M."/>
        </authorList>
    </citation>
    <scope>NUCLEOTIDE SEQUENCE</scope>
    <source>
        <strain evidence="1">FP105234-sp</strain>
    </source>
</reference>
<evidence type="ECO:0000313" key="1">
    <source>
        <dbReference type="EMBL" id="KAI0042172.1"/>
    </source>
</evidence>
<sequence>MMLKSLCHQSTCEFYNAQSKVPSRRSTLSKFLLTPCNPHAPLPSLRHPSFFKISDHRCRQSFSRARVIPRARITQDANCVRTQPQSSNERR</sequence>
<accession>A0ACB8RDU6</accession>
<gene>
    <name evidence="1" type="ORF">FA95DRAFT_610233</name>
</gene>
<keyword evidence="2" id="KW-1185">Reference proteome</keyword>
<name>A0ACB8RDU6_9AGAM</name>
<proteinExistence type="predicted"/>
<evidence type="ECO:0000313" key="2">
    <source>
        <dbReference type="Proteomes" id="UP000814033"/>
    </source>
</evidence>
<protein>
    <submittedName>
        <fullName evidence="1">Uncharacterized protein</fullName>
    </submittedName>
</protein>
<dbReference type="Proteomes" id="UP000814033">
    <property type="component" value="Unassembled WGS sequence"/>
</dbReference>